<sequence length="269" mass="31417">MRIHKVVPEETRFSDALEIARFLLQAFQGDQTFRVLLGPLYFPPLPTRSTYYYNKVLLYLAFRWWIIIRDGSTCSWKLLGPDDQLVGFCSWVLPASMKPTQSWWQQFSNSVLNAIFHVLRRMISLGDGYQSLSARKRRLGPLFQEIDDEIGWLKVDRTKLARLDQHALSESLYHRDDIWWCTTMAIDPEHQRKGLGYTLFNHSLEHLEPFYPVFSDGGLATTGPAKYGLCASEDGRNLYVKSGFTHYQTCRRKLEGEELLRSIYFRTLF</sequence>
<dbReference type="GO" id="GO:0016747">
    <property type="term" value="F:acyltransferase activity, transferring groups other than amino-acyl groups"/>
    <property type="evidence" value="ECO:0007669"/>
    <property type="project" value="InterPro"/>
</dbReference>
<accession>A0A2T0FDZ6</accession>
<dbReference type="Proteomes" id="UP000238350">
    <property type="component" value="Unassembled WGS sequence"/>
</dbReference>
<dbReference type="EMBL" id="NDIQ01000001">
    <property type="protein sequence ID" value="PRT53185.1"/>
    <property type="molecule type" value="Genomic_DNA"/>
</dbReference>
<comment type="caution">
    <text evidence="2">The sequence shown here is derived from an EMBL/GenBank/DDBJ whole genome shotgun (WGS) entry which is preliminary data.</text>
</comment>
<dbReference type="Gene3D" id="3.40.630.30">
    <property type="match status" value="1"/>
</dbReference>
<dbReference type="InterPro" id="IPR016181">
    <property type="entry name" value="Acyl_CoA_acyltransferase"/>
</dbReference>
<dbReference type="InterPro" id="IPR052523">
    <property type="entry name" value="Trichothecene_AcTrans"/>
</dbReference>
<proteinExistence type="predicted"/>
<dbReference type="GeneID" id="36514554"/>
<dbReference type="AlphaFoldDB" id="A0A2T0FDZ6"/>
<name>A0A2T0FDZ6_9ASCO</name>
<dbReference type="CDD" id="cd04301">
    <property type="entry name" value="NAT_SF"/>
    <property type="match status" value="1"/>
</dbReference>
<dbReference type="PROSITE" id="PS51186">
    <property type="entry name" value="GNAT"/>
    <property type="match status" value="1"/>
</dbReference>
<dbReference type="OrthoDB" id="2744543at2759"/>
<dbReference type="InterPro" id="IPR000182">
    <property type="entry name" value="GNAT_dom"/>
</dbReference>
<gene>
    <name evidence="2" type="ORF">B9G98_00805</name>
</gene>
<reference evidence="2 3" key="1">
    <citation type="submission" date="2017-04" db="EMBL/GenBank/DDBJ databases">
        <title>Genome sequencing of [Candida] sorbophila.</title>
        <authorList>
            <person name="Ahn J.O."/>
        </authorList>
    </citation>
    <scope>NUCLEOTIDE SEQUENCE [LARGE SCALE GENOMIC DNA]</scope>
    <source>
        <strain evidence="2 3">DS02</strain>
    </source>
</reference>
<dbReference type="PANTHER" id="PTHR42791:SF1">
    <property type="entry name" value="N-ACETYLTRANSFERASE DOMAIN-CONTAINING PROTEIN"/>
    <property type="match status" value="1"/>
</dbReference>
<evidence type="ECO:0000313" key="2">
    <source>
        <dbReference type="EMBL" id="PRT53185.1"/>
    </source>
</evidence>
<dbReference type="RefSeq" id="XP_024663131.1">
    <property type="nucleotide sequence ID" value="XM_024807363.1"/>
</dbReference>
<evidence type="ECO:0000259" key="1">
    <source>
        <dbReference type="PROSITE" id="PS51186"/>
    </source>
</evidence>
<keyword evidence="3" id="KW-1185">Reference proteome</keyword>
<evidence type="ECO:0000313" key="3">
    <source>
        <dbReference type="Proteomes" id="UP000238350"/>
    </source>
</evidence>
<protein>
    <recommendedName>
        <fullName evidence="1">N-acetyltransferase domain-containing protein</fullName>
    </recommendedName>
</protein>
<dbReference type="PANTHER" id="PTHR42791">
    <property type="entry name" value="GNAT FAMILY ACETYLTRANSFERASE"/>
    <property type="match status" value="1"/>
</dbReference>
<dbReference type="SUPFAM" id="SSF55729">
    <property type="entry name" value="Acyl-CoA N-acyltransferases (Nat)"/>
    <property type="match status" value="1"/>
</dbReference>
<feature type="domain" description="N-acetyltransferase" evidence="1">
    <location>
        <begin position="118"/>
        <end position="266"/>
    </location>
</feature>
<organism evidence="2 3">
    <name type="scientific">Wickerhamiella sorbophila</name>
    <dbReference type="NCBI Taxonomy" id="45607"/>
    <lineage>
        <taxon>Eukaryota</taxon>
        <taxon>Fungi</taxon>
        <taxon>Dikarya</taxon>
        <taxon>Ascomycota</taxon>
        <taxon>Saccharomycotina</taxon>
        <taxon>Dipodascomycetes</taxon>
        <taxon>Dipodascales</taxon>
        <taxon>Trichomonascaceae</taxon>
        <taxon>Wickerhamiella</taxon>
    </lineage>
</organism>